<reference evidence="4" key="1">
    <citation type="submission" date="2018-09" db="EMBL/GenBank/DDBJ databases">
        <authorList>
            <person name="Livingstone P.G."/>
            <person name="Whitworth D.E."/>
        </authorList>
    </citation>
    <scope>NUCLEOTIDE SEQUENCE [LARGE SCALE GENOMIC DNA]</scope>
    <source>
        <strain evidence="4">AB050A</strain>
    </source>
</reference>
<dbReference type="Gene3D" id="1.10.10.60">
    <property type="entry name" value="Homeodomain-like"/>
    <property type="match status" value="1"/>
</dbReference>
<dbReference type="Proteomes" id="UP000267003">
    <property type="component" value="Unassembled WGS sequence"/>
</dbReference>
<evidence type="ECO:0000313" key="3">
    <source>
        <dbReference type="EMBL" id="RKH59278.1"/>
    </source>
</evidence>
<dbReference type="SMART" id="SM00342">
    <property type="entry name" value="HTH_ARAC"/>
    <property type="match status" value="1"/>
</dbReference>
<name>A0A3A8PTH8_9BACT</name>
<dbReference type="Pfam" id="PF12833">
    <property type="entry name" value="HTH_18"/>
    <property type="match status" value="1"/>
</dbReference>
<evidence type="ECO:0000259" key="2">
    <source>
        <dbReference type="PROSITE" id="PS01124"/>
    </source>
</evidence>
<dbReference type="PROSITE" id="PS01124">
    <property type="entry name" value="HTH_ARAC_FAMILY_2"/>
    <property type="match status" value="1"/>
</dbReference>
<dbReference type="GO" id="GO:0003700">
    <property type="term" value="F:DNA-binding transcription factor activity"/>
    <property type="evidence" value="ECO:0007669"/>
    <property type="project" value="InterPro"/>
</dbReference>
<proteinExistence type="predicted"/>
<feature type="region of interest" description="Disordered" evidence="1">
    <location>
        <begin position="1"/>
        <end position="40"/>
    </location>
</feature>
<dbReference type="GO" id="GO:0043565">
    <property type="term" value="F:sequence-specific DNA binding"/>
    <property type="evidence" value="ECO:0007669"/>
    <property type="project" value="InterPro"/>
</dbReference>
<protein>
    <submittedName>
        <fullName evidence="3">Helix-turn-helix domain-containing protein</fullName>
    </submittedName>
</protein>
<keyword evidence="4" id="KW-1185">Reference proteome</keyword>
<feature type="compositionally biased region" description="Gly residues" evidence="1">
    <location>
        <begin position="8"/>
        <end position="20"/>
    </location>
</feature>
<gene>
    <name evidence="3" type="ORF">D7W81_27640</name>
</gene>
<evidence type="ECO:0000256" key="1">
    <source>
        <dbReference type="SAM" id="MobiDB-lite"/>
    </source>
</evidence>
<dbReference type="InterPro" id="IPR018060">
    <property type="entry name" value="HTH_AraC"/>
</dbReference>
<evidence type="ECO:0000313" key="4">
    <source>
        <dbReference type="Proteomes" id="UP000267003"/>
    </source>
</evidence>
<dbReference type="RefSeq" id="WP_120558392.1">
    <property type="nucleotide sequence ID" value="NZ_RAWK01000191.1"/>
</dbReference>
<dbReference type="AlphaFoldDB" id="A0A3A8PTH8"/>
<sequence>MAAPSSRCGGGERGAPGSGREGADEGEDAASGPGRVAQEDVRLGRVRLREVWRQAAALSSRQPRVPWRLDTLAARTGGSPSRLQHLFQAELGVTPRQLRTWQRLRDVRRRFAAGGSLTLAAHKAGFGASTSPGDPRPSPPEQSPRAPRFQPFRGQTLTLEKRGWPSMRKSPGHSPRRLRGATKPHDGARSWRGRVAGTQ</sequence>
<feature type="domain" description="HTH araC/xylS-type" evidence="2">
    <location>
        <begin position="53"/>
        <end position="130"/>
    </location>
</feature>
<feature type="compositionally biased region" description="Basic residues" evidence="1">
    <location>
        <begin position="170"/>
        <end position="182"/>
    </location>
</feature>
<comment type="caution">
    <text evidence="3">The sequence shown here is derived from an EMBL/GenBank/DDBJ whole genome shotgun (WGS) entry which is preliminary data.</text>
</comment>
<accession>A0A3A8PTH8</accession>
<organism evidence="3 4">
    <name type="scientific">Corallococcus aberystwythensis</name>
    <dbReference type="NCBI Taxonomy" id="2316722"/>
    <lineage>
        <taxon>Bacteria</taxon>
        <taxon>Pseudomonadati</taxon>
        <taxon>Myxococcota</taxon>
        <taxon>Myxococcia</taxon>
        <taxon>Myxococcales</taxon>
        <taxon>Cystobacterineae</taxon>
        <taxon>Myxococcaceae</taxon>
        <taxon>Corallococcus</taxon>
    </lineage>
</organism>
<feature type="region of interest" description="Disordered" evidence="1">
    <location>
        <begin position="125"/>
        <end position="199"/>
    </location>
</feature>
<feature type="non-terminal residue" evidence="3">
    <location>
        <position position="199"/>
    </location>
</feature>
<dbReference type="EMBL" id="RAWK01000191">
    <property type="protein sequence ID" value="RKH59278.1"/>
    <property type="molecule type" value="Genomic_DNA"/>
</dbReference>